<gene>
    <name evidence="1" type="ORF">LSALG_LOCUS25786</name>
</gene>
<reference evidence="1" key="1">
    <citation type="submission" date="2023-04" db="EMBL/GenBank/DDBJ databases">
        <authorList>
            <person name="Vijverberg K."/>
            <person name="Xiong W."/>
            <person name="Schranz E."/>
        </authorList>
    </citation>
    <scope>NUCLEOTIDE SEQUENCE</scope>
</reference>
<sequence>MLQPSLTLYLLTGAATIPYRDHRTSIMFTADKDKFNDLRMLDDGAVELNRRHHHSLRPFSDHLAPSNSLRAIATSSISISNQCCRTPYHLAVVAVINSDEETKLQIVVTVEDKDEAPHVAASIAHSSTIPLVPSLGDSFQAIITICRLSDWPPRVLSIIRTAVVDSPRFRHQAATANHCC</sequence>
<protein>
    <submittedName>
        <fullName evidence="1">Uncharacterized protein</fullName>
    </submittedName>
</protein>
<dbReference type="EMBL" id="OX465081">
    <property type="protein sequence ID" value="CAI9286367.1"/>
    <property type="molecule type" value="Genomic_DNA"/>
</dbReference>
<organism evidence="1 2">
    <name type="scientific">Lactuca saligna</name>
    <name type="common">Willowleaf lettuce</name>
    <dbReference type="NCBI Taxonomy" id="75948"/>
    <lineage>
        <taxon>Eukaryota</taxon>
        <taxon>Viridiplantae</taxon>
        <taxon>Streptophyta</taxon>
        <taxon>Embryophyta</taxon>
        <taxon>Tracheophyta</taxon>
        <taxon>Spermatophyta</taxon>
        <taxon>Magnoliopsida</taxon>
        <taxon>eudicotyledons</taxon>
        <taxon>Gunneridae</taxon>
        <taxon>Pentapetalae</taxon>
        <taxon>asterids</taxon>
        <taxon>campanulids</taxon>
        <taxon>Asterales</taxon>
        <taxon>Asteraceae</taxon>
        <taxon>Cichorioideae</taxon>
        <taxon>Cichorieae</taxon>
        <taxon>Lactucinae</taxon>
        <taxon>Lactuca</taxon>
    </lineage>
</organism>
<keyword evidence="2" id="KW-1185">Reference proteome</keyword>
<proteinExistence type="predicted"/>
<dbReference type="AlphaFoldDB" id="A0AA35Z6I9"/>
<evidence type="ECO:0000313" key="1">
    <source>
        <dbReference type="EMBL" id="CAI9286367.1"/>
    </source>
</evidence>
<evidence type="ECO:0000313" key="2">
    <source>
        <dbReference type="Proteomes" id="UP001177003"/>
    </source>
</evidence>
<accession>A0AA35Z6I9</accession>
<dbReference type="Proteomes" id="UP001177003">
    <property type="component" value="Chromosome 5"/>
</dbReference>
<name>A0AA35Z6I9_LACSI</name>